<dbReference type="Gene3D" id="3.80.10.10">
    <property type="entry name" value="Ribonuclease Inhibitor"/>
    <property type="match status" value="1"/>
</dbReference>
<gene>
    <name evidence="5" type="ORF">TBRA_LOCUS14213</name>
</gene>
<dbReference type="OrthoDB" id="10034042at2759"/>
<sequence>MKKGEGAASCSSTGNSGRRRSSCASMTKFEDTDQEDEERARKLAQIALVDIEKLPPRVVVPTERRARWNSRNIVPMSPLQVIDGKIVRSALLLNRFRRKKRKIRFKEQLVAGALEPENPWKCRTDLKKDPIIAAYKEACAKHKANPYQSIIYQVKSAENMDDRCEELNFEGVTLYVQDCEALEEIFRRVLFRKVDLSSSIGHDAAAEALFQQFEYYEPVTHLDLSNNTYIGYHGWTACSRMLRKTRSLKRLDANNVRLKDDYMTVLMRGFRYAYLNVLSISSSKLNGKLLELLVTALKFNMALRELYLCDNQIQGTFDSCQLETLLKFNSRLRYLDLSDNRIQDEDMYYIVNGLTHQLHFGLFSKSKRGLETLVLDNNKLTRRASTHINAAIVALIEAEADESEDSDENSQLFGGDDDLNDLEKQQDQLPSEYKRFANWKV</sequence>
<evidence type="ECO:0000256" key="4">
    <source>
        <dbReference type="SAM" id="MobiDB-lite"/>
    </source>
</evidence>
<dbReference type="Proteomes" id="UP000479190">
    <property type="component" value="Unassembled WGS sequence"/>
</dbReference>
<dbReference type="InterPro" id="IPR032675">
    <property type="entry name" value="LRR_dom_sf"/>
</dbReference>
<evidence type="ECO:0000256" key="3">
    <source>
        <dbReference type="ARBA" id="ARBA00038315"/>
    </source>
</evidence>
<dbReference type="InterPro" id="IPR051279">
    <property type="entry name" value="PP1-Reg/Actin-Interact_Protein"/>
</dbReference>
<keyword evidence="2" id="KW-0677">Repeat</keyword>
<dbReference type="SMART" id="SM00368">
    <property type="entry name" value="LRR_RI"/>
    <property type="match status" value="3"/>
</dbReference>
<evidence type="ECO:0000313" key="5">
    <source>
        <dbReference type="EMBL" id="CAB0042600.1"/>
    </source>
</evidence>
<accession>A0A6H5IZ29</accession>
<protein>
    <submittedName>
        <fullName evidence="5">Uncharacterized protein</fullName>
    </submittedName>
</protein>
<dbReference type="InterPro" id="IPR001611">
    <property type="entry name" value="Leu-rich_rpt"/>
</dbReference>
<reference evidence="5 6" key="1">
    <citation type="submission" date="2020-02" db="EMBL/GenBank/DDBJ databases">
        <authorList>
            <person name="Ferguson B K."/>
        </authorList>
    </citation>
    <scope>NUCLEOTIDE SEQUENCE [LARGE SCALE GENOMIC DNA]</scope>
</reference>
<keyword evidence="6" id="KW-1185">Reference proteome</keyword>
<dbReference type="EMBL" id="CADCXV010001210">
    <property type="protein sequence ID" value="CAB0042600.1"/>
    <property type="molecule type" value="Genomic_DNA"/>
</dbReference>
<dbReference type="PANTHER" id="PTHR24112">
    <property type="entry name" value="LEUCINE-RICH REPEAT, ISOFORM F-RELATED"/>
    <property type="match status" value="1"/>
</dbReference>
<name>A0A6H5IZ29_9HYME</name>
<proteinExistence type="inferred from homology"/>
<evidence type="ECO:0000313" key="6">
    <source>
        <dbReference type="Proteomes" id="UP000479190"/>
    </source>
</evidence>
<evidence type="ECO:0000256" key="1">
    <source>
        <dbReference type="ARBA" id="ARBA00022614"/>
    </source>
</evidence>
<dbReference type="AlphaFoldDB" id="A0A6H5IZ29"/>
<dbReference type="SUPFAM" id="SSF52047">
    <property type="entry name" value="RNI-like"/>
    <property type="match status" value="1"/>
</dbReference>
<feature type="region of interest" description="Disordered" evidence="4">
    <location>
        <begin position="400"/>
        <end position="430"/>
    </location>
</feature>
<keyword evidence="1" id="KW-0433">Leucine-rich repeat</keyword>
<comment type="similarity">
    <text evidence="3">Belongs to the PPP1R37 family.</text>
</comment>
<evidence type="ECO:0000256" key="2">
    <source>
        <dbReference type="ARBA" id="ARBA00022737"/>
    </source>
</evidence>
<dbReference type="PANTHER" id="PTHR24112:SF9">
    <property type="entry name" value="PROTEIN PHOSPHATASE 1 REGULATORY SUBUNIT 37"/>
    <property type="match status" value="1"/>
</dbReference>
<feature type="region of interest" description="Disordered" evidence="4">
    <location>
        <begin position="1"/>
        <end position="36"/>
    </location>
</feature>
<dbReference type="Pfam" id="PF13516">
    <property type="entry name" value="LRR_6"/>
    <property type="match status" value="1"/>
</dbReference>
<organism evidence="5 6">
    <name type="scientific">Trichogramma brassicae</name>
    <dbReference type="NCBI Taxonomy" id="86971"/>
    <lineage>
        <taxon>Eukaryota</taxon>
        <taxon>Metazoa</taxon>
        <taxon>Ecdysozoa</taxon>
        <taxon>Arthropoda</taxon>
        <taxon>Hexapoda</taxon>
        <taxon>Insecta</taxon>
        <taxon>Pterygota</taxon>
        <taxon>Neoptera</taxon>
        <taxon>Endopterygota</taxon>
        <taxon>Hymenoptera</taxon>
        <taxon>Apocrita</taxon>
        <taxon>Proctotrupomorpha</taxon>
        <taxon>Chalcidoidea</taxon>
        <taxon>Trichogrammatidae</taxon>
        <taxon>Trichogramma</taxon>
    </lineage>
</organism>